<dbReference type="Proteomes" id="UP000305848">
    <property type="component" value="Unassembled WGS sequence"/>
</dbReference>
<evidence type="ECO:0000313" key="2">
    <source>
        <dbReference type="EMBL" id="TKK66006.1"/>
    </source>
</evidence>
<keyword evidence="1" id="KW-0472">Membrane</keyword>
<keyword evidence="3" id="KW-1185">Reference proteome</keyword>
<comment type="caution">
    <text evidence="2">The sequence shown here is derived from an EMBL/GenBank/DDBJ whole genome shotgun (WGS) entry which is preliminary data.</text>
</comment>
<protein>
    <recommendedName>
        <fullName evidence="4">Transmembrane family 220, helix</fullName>
    </recommendedName>
</protein>
<evidence type="ECO:0008006" key="4">
    <source>
        <dbReference type="Google" id="ProtNLM"/>
    </source>
</evidence>
<dbReference type="InterPro" id="IPR029377">
    <property type="entry name" value="TMEM220"/>
</dbReference>
<feature type="transmembrane region" description="Helical" evidence="1">
    <location>
        <begin position="118"/>
        <end position="135"/>
    </location>
</feature>
<dbReference type="AlphaFoldDB" id="A0A4U3KXY6"/>
<feature type="transmembrane region" description="Helical" evidence="1">
    <location>
        <begin position="12"/>
        <end position="36"/>
    </location>
</feature>
<name>A0A4U3KXY6_9BACT</name>
<proteinExistence type="predicted"/>
<organism evidence="2 3">
    <name type="scientific">Ilyomonas limi</name>
    <dbReference type="NCBI Taxonomy" id="2575867"/>
    <lineage>
        <taxon>Bacteria</taxon>
        <taxon>Pseudomonadati</taxon>
        <taxon>Bacteroidota</taxon>
        <taxon>Chitinophagia</taxon>
        <taxon>Chitinophagales</taxon>
        <taxon>Chitinophagaceae</taxon>
        <taxon>Ilyomonas</taxon>
    </lineage>
</organism>
<evidence type="ECO:0000256" key="1">
    <source>
        <dbReference type="SAM" id="Phobius"/>
    </source>
</evidence>
<keyword evidence="1" id="KW-1133">Transmembrane helix</keyword>
<dbReference type="PANTHER" id="PTHR34262:SF1">
    <property type="entry name" value="TRANSMEMBRANE PROTEIN 220"/>
    <property type="match status" value="1"/>
</dbReference>
<dbReference type="Pfam" id="PF15071">
    <property type="entry name" value="TMEM220"/>
    <property type="match status" value="1"/>
</dbReference>
<gene>
    <name evidence="2" type="ORF">FC093_18565</name>
</gene>
<reference evidence="2 3" key="1">
    <citation type="submission" date="2019-05" db="EMBL/GenBank/DDBJ databases">
        <title>Panacibacter sp. strain 17mud1-8 Genome sequencing and assembly.</title>
        <authorList>
            <person name="Chhetri G."/>
        </authorList>
    </citation>
    <scope>NUCLEOTIDE SEQUENCE [LARGE SCALE GENOMIC DNA]</scope>
    <source>
        <strain evidence="2 3">17mud1-8</strain>
    </source>
</reference>
<sequence length="147" mass="17393">MQCRRYAKPPNFTLCVMKLFNIFFCFVFILFAALQYNDPDPYLWMPIYLYTAVLCWLAFRNHFYPKAYIAGIVVYAAYAVYKIFDANGLIDWMTKHGAQNIAETMKAEKPWIEETREFFGLVILIVMLLINFFYAKRKKHQVANSPL</sequence>
<feature type="transmembrane region" description="Helical" evidence="1">
    <location>
        <begin position="66"/>
        <end position="84"/>
    </location>
</feature>
<dbReference type="OrthoDB" id="329078at2"/>
<dbReference type="PANTHER" id="PTHR34262">
    <property type="entry name" value="TRANSMEMBRANE PROTEIN 220"/>
    <property type="match status" value="1"/>
</dbReference>
<keyword evidence="1" id="KW-0812">Transmembrane</keyword>
<evidence type="ECO:0000313" key="3">
    <source>
        <dbReference type="Proteomes" id="UP000305848"/>
    </source>
</evidence>
<dbReference type="EMBL" id="SZQL01000017">
    <property type="protein sequence ID" value="TKK66006.1"/>
    <property type="molecule type" value="Genomic_DNA"/>
</dbReference>
<feature type="transmembrane region" description="Helical" evidence="1">
    <location>
        <begin position="42"/>
        <end position="59"/>
    </location>
</feature>
<accession>A0A4U3KXY6</accession>